<protein>
    <recommendedName>
        <fullName evidence="1">Transcription regulator AsnC/Lrp ligand binding domain-containing protein</fullName>
    </recommendedName>
</protein>
<dbReference type="Gene3D" id="3.30.70.920">
    <property type="match status" value="1"/>
</dbReference>
<dbReference type="InterPro" id="IPR019887">
    <property type="entry name" value="Tscrpt_reg_AsnC/Lrp_C"/>
</dbReference>
<dbReference type="SUPFAM" id="SSF54909">
    <property type="entry name" value="Dimeric alpha+beta barrel"/>
    <property type="match status" value="1"/>
</dbReference>
<accession>X0RLG5</accession>
<comment type="caution">
    <text evidence="2">The sequence shown here is derived from an EMBL/GenBank/DDBJ whole genome shotgun (WGS) entry which is preliminary data.</text>
</comment>
<organism evidence="2">
    <name type="scientific">marine sediment metagenome</name>
    <dbReference type="NCBI Taxonomy" id="412755"/>
    <lineage>
        <taxon>unclassified sequences</taxon>
        <taxon>metagenomes</taxon>
        <taxon>ecological metagenomes</taxon>
    </lineage>
</organism>
<dbReference type="InterPro" id="IPR011008">
    <property type="entry name" value="Dimeric_a/b-barrel"/>
</dbReference>
<evidence type="ECO:0000313" key="2">
    <source>
        <dbReference type="EMBL" id="GAF69638.1"/>
    </source>
</evidence>
<proteinExistence type="predicted"/>
<name>X0RLG5_9ZZZZ</name>
<sequence>MVVKAFVFIEVAAGKSREVVAGITDLQQKRKEIQSVEAVTGPYDVIAVVEGPNVNAIGDLVTKNIQSVSGVMRTVTCLVMKLG</sequence>
<dbReference type="EMBL" id="BARS01006514">
    <property type="protein sequence ID" value="GAF69638.1"/>
    <property type="molecule type" value="Genomic_DNA"/>
</dbReference>
<dbReference type="Pfam" id="PF01037">
    <property type="entry name" value="AsnC_trans_reg"/>
    <property type="match status" value="1"/>
</dbReference>
<reference evidence="2" key="1">
    <citation type="journal article" date="2014" name="Front. Microbiol.">
        <title>High frequency of phylogenetically diverse reductive dehalogenase-homologous genes in deep subseafloor sedimentary metagenomes.</title>
        <authorList>
            <person name="Kawai M."/>
            <person name="Futagami T."/>
            <person name="Toyoda A."/>
            <person name="Takaki Y."/>
            <person name="Nishi S."/>
            <person name="Hori S."/>
            <person name="Arai W."/>
            <person name="Tsubouchi T."/>
            <person name="Morono Y."/>
            <person name="Uchiyama I."/>
            <person name="Ito T."/>
            <person name="Fujiyama A."/>
            <person name="Inagaki F."/>
            <person name="Takami H."/>
        </authorList>
    </citation>
    <scope>NUCLEOTIDE SEQUENCE</scope>
    <source>
        <strain evidence="2">Expedition CK06-06</strain>
    </source>
</reference>
<dbReference type="AlphaFoldDB" id="X0RLG5"/>
<feature type="domain" description="Transcription regulator AsnC/Lrp ligand binding" evidence="1">
    <location>
        <begin position="9"/>
        <end position="81"/>
    </location>
</feature>
<evidence type="ECO:0000259" key="1">
    <source>
        <dbReference type="Pfam" id="PF01037"/>
    </source>
</evidence>
<gene>
    <name evidence="2" type="ORF">S01H1_12666</name>
</gene>